<gene>
    <name evidence="1" type="ORF">OH76DRAFT_1363083</name>
</gene>
<dbReference type="Gene3D" id="3.60.130.30">
    <property type="match status" value="1"/>
</dbReference>
<dbReference type="AlphaFoldDB" id="A0A371CPS8"/>
<dbReference type="Proteomes" id="UP000256964">
    <property type="component" value="Unassembled WGS sequence"/>
</dbReference>
<organism evidence="1 2">
    <name type="scientific">Lentinus brumalis</name>
    <dbReference type="NCBI Taxonomy" id="2498619"/>
    <lineage>
        <taxon>Eukaryota</taxon>
        <taxon>Fungi</taxon>
        <taxon>Dikarya</taxon>
        <taxon>Basidiomycota</taxon>
        <taxon>Agaricomycotina</taxon>
        <taxon>Agaricomycetes</taxon>
        <taxon>Polyporales</taxon>
        <taxon>Polyporaceae</taxon>
        <taxon>Lentinus</taxon>
    </lineage>
</organism>
<feature type="non-terminal residue" evidence="1">
    <location>
        <position position="1"/>
    </location>
</feature>
<proteinExistence type="predicted"/>
<evidence type="ECO:0000313" key="2">
    <source>
        <dbReference type="Proteomes" id="UP000256964"/>
    </source>
</evidence>
<accession>A0A371CPS8</accession>
<keyword evidence="2" id="KW-1185">Reference proteome</keyword>
<sequence length="279" mass="31251">RHPVVLIDKEDRVIGVLAGRPKDTVGWGRAIHEVERAMRTAREEGVFHDKVNRRGTTKFLNCGVSYGGGQTEPRNISQGRNERVVNELLRNPAVDRVAGFMSNAFKMFNPGMHALYSSTMAMLCAHDDNVRPNFSKNVFGAATFNLGPQVATLVHTDHLNYAPGWCAILALGNFDPTRGGHLVLWDLKLIVEFPPGSLIMIPSAILRHSNTPVQEGEERMSFTQFSAGGLFRWVECKFRTQKQFLADGGVFQRNGKQRWLNGINAYSTWTQLKARARRS</sequence>
<dbReference type="STRING" id="139420.A0A371CPS8"/>
<reference evidence="1 2" key="1">
    <citation type="journal article" date="2018" name="Biotechnol. Biofuels">
        <title>Integrative visual omics of the white-rot fungus Polyporus brumalis exposes the biotechnological potential of its oxidative enzymes for delignifying raw plant biomass.</title>
        <authorList>
            <person name="Miyauchi S."/>
            <person name="Rancon A."/>
            <person name="Drula E."/>
            <person name="Hage H."/>
            <person name="Chaduli D."/>
            <person name="Favel A."/>
            <person name="Grisel S."/>
            <person name="Henrissat B."/>
            <person name="Herpoel-Gimbert I."/>
            <person name="Ruiz-Duenas F.J."/>
            <person name="Chevret D."/>
            <person name="Hainaut M."/>
            <person name="Lin J."/>
            <person name="Wang M."/>
            <person name="Pangilinan J."/>
            <person name="Lipzen A."/>
            <person name="Lesage-Meessen L."/>
            <person name="Navarro D."/>
            <person name="Riley R."/>
            <person name="Grigoriev I.V."/>
            <person name="Zhou S."/>
            <person name="Raouche S."/>
            <person name="Rosso M.N."/>
        </authorList>
    </citation>
    <scope>NUCLEOTIDE SEQUENCE [LARGE SCALE GENOMIC DNA]</scope>
    <source>
        <strain evidence="1 2">BRFM 1820</strain>
    </source>
</reference>
<name>A0A371CPS8_9APHY</name>
<dbReference type="OrthoDB" id="2797114at2759"/>
<evidence type="ECO:0000313" key="1">
    <source>
        <dbReference type="EMBL" id="RDX42271.1"/>
    </source>
</evidence>
<protein>
    <recommendedName>
        <fullName evidence="3">Fe2OG dioxygenase domain-containing protein</fullName>
    </recommendedName>
</protein>
<dbReference type="EMBL" id="KZ857489">
    <property type="protein sequence ID" value="RDX42271.1"/>
    <property type="molecule type" value="Genomic_DNA"/>
</dbReference>
<evidence type="ECO:0008006" key="3">
    <source>
        <dbReference type="Google" id="ProtNLM"/>
    </source>
</evidence>